<dbReference type="AlphaFoldDB" id="A0A9W8ZXC8"/>
<reference evidence="2" key="2">
    <citation type="journal article" date="2023" name="Proc. Natl. Acad. Sci. U.S.A.">
        <title>A global phylogenomic analysis of the shiitake genus Lentinula.</title>
        <authorList>
            <person name="Sierra-Patev S."/>
            <person name="Min B."/>
            <person name="Naranjo-Ortiz M."/>
            <person name="Looney B."/>
            <person name="Konkel Z."/>
            <person name="Slot J.C."/>
            <person name="Sakamoto Y."/>
            <person name="Steenwyk J.L."/>
            <person name="Rokas A."/>
            <person name="Carro J."/>
            <person name="Camarero S."/>
            <person name="Ferreira P."/>
            <person name="Molpeceres G."/>
            <person name="Ruiz-Duenas F.J."/>
            <person name="Serrano A."/>
            <person name="Henrissat B."/>
            <person name="Drula E."/>
            <person name="Hughes K.W."/>
            <person name="Mata J.L."/>
            <person name="Ishikawa N.K."/>
            <person name="Vargas-Isla R."/>
            <person name="Ushijima S."/>
            <person name="Smith C.A."/>
            <person name="Donoghue J."/>
            <person name="Ahrendt S."/>
            <person name="Andreopoulos W."/>
            <person name="He G."/>
            <person name="LaButti K."/>
            <person name="Lipzen A."/>
            <person name="Ng V."/>
            <person name="Riley R."/>
            <person name="Sandor L."/>
            <person name="Barry K."/>
            <person name="Martinez A.T."/>
            <person name="Xiao Y."/>
            <person name="Gibbons J.G."/>
            <person name="Terashima K."/>
            <person name="Grigoriev I.V."/>
            <person name="Hibbett D."/>
        </authorList>
    </citation>
    <scope>NUCLEOTIDE SEQUENCE</scope>
    <source>
        <strain evidence="2">Sp2 HRB7682 ss15</strain>
    </source>
</reference>
<dbReference type="Gene3D" id="3.40.50.1820">
    <property type="entry name" value="alpha/beta hydrolase"/>
    <property type="match status" value="1"/>
</dbReference>
<comment type="caution">
    <text evidence="2">The sequence shown here is derived from an EMBL/GenBank/DDBJ whole genome shotgun (WGS) entry which is preliminary data.</text>
</comment>
<evidence type="ECO:0000313" key="2">
    <source>
        <dbReference type="EMBL" id="KAJ4469506.1"/>
    </source>
</evidence>
<gene>
    <name evidence="2" type="ORF">C8J55DRAFT_479947</name>
</gene>
<reference evidence="2" key="1">
    <citation type="submission" date="2022-08" db="EMBL/GenBank/DDBJ databases">
        <authorList>
            <consortium name="DOE Joint Genome Institute"/>
            <person name="Min B."/>
            <person name="Riley R."/>
            <person name="Sierra-Patev S."/>
            <person name="Naranjo-Ortiz M."/>
            <person name="Looney B."/>
            <person name="Konkel Z."/>
            <person name="Slot J.C."/>
            <person name="Sakamoto Y."/>
            <person name="Steenwyk J.L."/>
            <person name="Rokas A."/>
            <person name="Carro J."/>
            <person name="Camarero S."/>
            <person name="Ferreira P."/>
            <person name="Molpeceres G."/>
            <person name="Ruiz-Duenas F.J."/>
            <person name="Serrano A."/>
            <person name="Henrissat B."/>
            <person name="Drula E."/>
            <person name="Hughes K.W."/>
            <person name="Mata J.L."/>
            <person name="Ishikawa N.K."/>
            <person name="Vargas-Isla R."/>
            <person name="Ushijima S."/>
            <person name="Smith C.A."/>
            <person name="Ahrendt S."/>
            <person name="Andreopoulos W."/>
            <person name="He G."/>
            <person name="Labutti K."/>
            <person name="Lipzen A."/>
            <person name="Ng V."/>
            <person name="Sandor L."/>
            <person name="Barry K."/>
            <person name="Martinez A.T."/>
            <person name="Xiao Y."/>
            <person name="Gibbons J.G."/>
            <person name="Terashima K."/>
            <person name="Hibbett D.S."/>
            <person name="Grigoriev I.V."/>
        </authorList>
    </citation>
    <scope>NUCLEOTIDE SEQUENCE</scope>
    <source>
        <strain evidence="2">Sp2 HRB7682 ss15</strain>
    </source>
</reference>
<proteinExistence type="predicted"/>
<organism evidence="2 3">
    <name type="scientific">Lentinula lateritia</name>
    <dbReference type="NCBI Taxonomy" id="40482"/>
    <lineage>
        <taxon>Eukaryota</taxon>
        <taxon>Fungi</taxon>
        <taxon>Dikarya</taxon>
        <taxon>Basidiomycota</taxon>
        <taxon>Agaricomycotina</taxon>
        <taxon>Agaricomycetes</taxon>
        <taxon>Agaricomycetidae</taxon>
        <taxon>Agaricales</taxon>
        <taxon>Marasmiineae</taxon>
        <taxon>Omphalotaceae</taxon>
        <taxon>Lentinula</taxon>
    </lineage>
</organism>
<name>A0A9W8ZXC8_9AGAR</name>
<sequence length="246" mass="27612">MHLYIGSGVLYNGPCTSQDLLILSHPTCLLPKGNTKFKYTISTPKSEEAEQIDAGLPTIVFFHPVFLAEHIFQAQFSDRRLRQYNLVSFDCRGHGKTTGDPVLDWYGHVEAAEDAIQLMAFLQNSLNLPPCHLVGVSSATNTIFEVAVMEPERVLSMFLVSPVCLEVPTEVAEGHHKIKDLWTSAFPDNKTVLKDLIYDAEFGEKQFLFSEPQLSSLSSADTPKFWLDVYAVNCDIFTYRFVSRGL</sequence>
<dbReference type="Pfam" id="PF00561">
    <property type="entry name" value="Abhydrolase_1"/>
    <property type="match status" value="1"/>
</dbReference>
<dbReference type="InterPro" id="IPR000073">
    <property type="entry name" value="AB_hydrolase_1"/>
</dbReference>
<dbReference type="GO" id="GO:0016787">
    <property type="term" value="F:hydrolase activity"/>
    <property type="evidence" value="ECO:0007669"/>
    <property type="project" value="UniProtKB-KW"/>
</dbReference>
<keyword evidence="2" id="KW-0378">Hydrolase</keyword>
<dbReference type="EMBL" id="JANVFS010000035">
    <property type="protein sequence ID" value="KAJ4469506.1"/>
    <property type="molecule type" value="Genomic_DNA"/>
</dbReference>
<dbReference type="InterPro" id="IPR029058">
    <property type="entry name" value="AB_hydrolase_fold"/>
</dbReference>
<dbReference type="SUPFAM" id="SSF53474">
    <property type="entry name" value="alpha/beta-Hydrolases"/>
    <property type="match status" value="1"/>
</dbReference>
<evidence type="ECO:0000259" key="1">
    <source>
        <dbReference type="Pfam" id="PF00561"/>
    </source>
</evidence>
<protein>
    <submittedName>
        <fullName evidence="2">Alpha/Beta hydrolase protein</fullName>
    </submittedName>
</protein>
<accession>A0A9W8ZXC8</accession>
<dbReference type="Proteomes" id="UP001150238">
    <property type="component" value="Unassembled WGS sequence"/>
</dbReference>
<evidence type="ECO:0000313" key="3">
    <source>
        <dbReference type="Proteomes" id="UP001150238"/>
    </source>
</evidence>
<feature type="domain" description="AB hydrolase-1" evidence="1">
    <location>
        <begin position="79"/>
        <end position="166"/>
    </location>
</feature>